<dbReference type="EMBL" id="JANFZH010000005">
    <property type="protein sequence ID" value="MCQ4838962.1"/>
    <property type="molecule type" value="Genomic_DNA"/>
</dbReference>
<sequence length="367" mass="37374">MLILEVIQDILAAIGVVLNGIPQGLLALTYGFASVPTGLGFVVGAVACGALGSVAPISFQAETIVLAGNMGKDRRDRLSMILFGGVIMVILGLTGTLSAITAFAGDAIVHAMMAGVGFMLVKVAFGMVKENRLVGWVSVASAVIIYLVSKALDPSNALVYTIVGSLIISSIAAKVAKQELGADAVSEKMFRLKLEKPTVNFTVIRGALSLACLTIGANIAFGNITGGMANANMNVDHLTVYSGLADAVSSLFGGGPVEAIISATGAAPHAVWSGVIMMAIMALILFFGLLPKIGKFVPSQSIAGFLFILGAFVTIPGDGAAAFATAEAGGSVIAAVTMSVTAVFDPFFGMLAGIVLKLLIGWTGLAF</sequence>
<keyword evidence="1" id="KW-0812">Transmembrane</keyword>
<organism evidence="2 3">
    <name type="scientific">Neglectibacter timonensis</name>
    <dbReference type="NCBI Taxonomy" id="1776382"/>
    <lineage>
        <taxon>Bacteria</taxon>
        <taxon>Bacillati</taxon>
        <taxon>Bacillota</taxon>
        <taxon>Clostridia</taxon>
        <taxon>Eubacteriales</taxon>
        <taxon>Oscillospiraceae</taxon>
        <taxon>Neglectibacter</taxon>
    </lineage>
</organism>
<accession>A0ABT1RWB8</accession>
<gene>
    <name evidence="2" type="ORF">NE695_03410</name>
</gene>
<name>A0ABT1RWB8_9FIRM</name>
<feature type="transmembrane region" description="Helical" evidence="1">
    <location>
        <begin position="133"/>
        <end position="152"/>
    </location>
</feature>
<evidence type="ECO:0000313" key="2">
    <source>
        <dbReference type="EMBL" id="MCQ4838962.1"/>
    </source>
</evidence>
<feature type="transmembrane region" description="Helical" evidence="1">
    <location>
        <begin position="332"/>
        <end position="360"/>
    </location>
</feature>
<feature type="transmembrane region" description="Helical" evidence="1">
    <location>
        <begin position="197"/>
        <end position="221"/>
    </location>
</feature>
<keyword evidence="1" id="KW-1133">Transmembrane helix</keyword>
<evidence type="ECO:0000256" key="1">
    <source>
        <dbReference type="SAM" id="Phobius"/>
    </source>
</evidence>
<feature type="transmembrane region" description="Helical" evidence="1">
    <location>
        <begin position="158"/>
        <end position="176"/>
    </location>
</feature>
<keyword evidence="1" id="KW-0472">Membrane</keyword>
<proteinExistence type="predicted"/>
<protein>
    <submittedName>
        <fullName evidence="2">NCS2 family permease</fullName>
    </submittedName>
</protein>
<feature type="transmembrane region" description="Helical" evidence="1">
    <location>
        <begin position="80"/>
        <end position="101"/>
    </location>
</feature>
<feature type="transmembrane region" description="Helical" evidence="1">
    <location>
        <begin position="12"/>
        <end position="33"/>
    </location>
</feature>
<dbReference type="RefSeq" id="WP_242871075.1">
    <property type="nucleotide sequence ID" value="NZ_CABKVV010000012.1"/>
</dbReference>
<dbReference type="Proteomes" id="UP001524473">
    <property type="component" value="Unassembled WGS sequence"/>
</dbReference>
<feature type="transmembrane region" description="Helical" evidence="1">
    <location>
        <begin position="302"/>
        <end position="326"/>
    </location>
</feature>
<reference evidence="2 3" key="1">
    <citation type="submission" date="2022-06" db="EMBL/GenBank/DDBJ databases">
        <title>Isolation of gut microbiota from human fecal samples.</title>
        <authorList>
            <person name="Pamer E.G."/>
            <person name="Barat B."/>
            <person name="Waligurski E."/>
            <person name="Medina S."/>
            <person name="Paddock L."/>
            <person name="Mostad J."/>
        </authorList>
    </citation>
    <scope>NUCLEOTIDE SEQUENCE [LARGE SCALE GENOMIC DNA]</scope>
    <source>
        <strain evidence="2 3">DFI.9.73</strain>
    </source>
</reference>
<feature type="transmembrane region" description="Helical" evidence="1">
    <location>
        <begin position="107"/>
        <end position="126"/>
    </location>
</feature>
<dbReference type="GeneID" id="90531777"/>
<evidence type="ECO:0000313" key="3">
    <source>
        <dbReference type="Proteomes" id="UP001524473"/>
    </source>
</evidence>
<feature type="transmembrane region" description="Helical" evidence="1">
    <location>
        <begin position="39"/>
        <end position="59"/>
    </location>
</feature>
<comment type="caution">
    <text evidence="2">The sequence shown here is derived from an EMBL/GenBank/DDBJ whole genome shotgun (WGS) entry which is preliminary data.</text>
</comment>
<feature type="transmembrane region" description="Helical" evidence="1">
    <location>
        <begin position="270"/>
        <end position="290"/>
    </location>
</feature>
<keyword evidence="3" id="KW-1185">Reference proteome</keyword>